<organism evidence="2 3">
    <name type="scientific">Leishmania enriettii</name>
    <dbReference type="NCBI Taxonomy" id="5663"/>
    <lineage>
        <taxon>Eukaryota</taxon>
        <taxon>Discoba</taxon>
        <taxon>Euglenozoa</taxon>
        <taxon>Kinetoplastea</taxon>
        <taxon>Metakinetoplastina</taxon>
        <taxon>Trypanosomatida</taxon>
        <taxon>Trypanosomatidae</taxon>
        <taxon>Leishmaniinae</taxon>
        <taxon>Leishmania</taxon>
    </lineage>
</organism>
<evidence type="ECO:0000256" key="1">
    <source>
        <dbReference type="SAM" id="MobiDB-lite"/>
    </source>
</evidence>
<proteinExistence type="predicted"/>
<feature type="region of interest" description="Disordered" evidence="1">
    <location>
        <begin position="49"/>
        <end position="72"/>
    </location>
</feature>
<accession>A0A836GN74</accession>
<evidence type="ECO:0000313" key="3">
    <source>
        <dbReference type="Proteomes" id="UP000674179"/>
    </source>
</evidence>
<feature type="compositionally biased region" description="Polar residues" evidence="1">
    <location>
        <begin position="62"/>
        <end position="72"/>
    </location>
</feature>
<keyword evidence="3" id="KW-1185">Reference proteome</keyword>
<comment type="caution">
    <text evidence="2">The sequence shown here is derived from an EMBL/GenBank/DDBJ whole genome shotgun (WGS) entry which is preliminary data.</text>
</comment>
<reference evidence="2 3" key="1">
    <citation type="submission" date="2021-02" db="EMBL/GenBank/DDBJ databases">
        <title>Leishmania (Mundinia) enrietti genome sequencing and assembly.</title>
        <authorList>
            <person name="Almutairi H."/>
            <person name="Gatherer D."/>
        </authorList>
    </citation>
    <scope>NUCLEOTIDE SEQUENCE [LARGE SCALE GENOMIC DNA]</scope>
    <source>
        <strain evidence="2">CUR178</strain>
    </source>
</reference>
<feature type="region of interest" description="Disordered" evidence="1">
    <location>
        <begin position="296"/>
        <end position="321"/>
    </location>
</feature>
<dbReference type="KEGG" id="lenr:94168774"/>
<dbReference type="AlphaFoldDB" id="A0A836GN74"/>
<protein>
    <submittedName>
        <fullName evidence="2">Uncharacterized protein</fullName>
    </submittedName>
</protein>
<gene>
    <name evidence="2" type="ORF">CUR178_01494</name>
</gene>
<dbReference type="GeneID" id="94168774"/>
<feature type="compositionally biased region" description="Basic residues" evidence="1">
    <location>
        <begin position="311"/>
        <end position="321"/>
    </location>
</feature>
<dbReference type="OrthoDB" id="261620at2759"/>
<dbReference type="EMBL" id="JAFHKP010000034">
    <property type="protein sequence ID" value="KAG5468660.1"/>
    <property type="molecule type" value="Genomic_DNA"/>
</dbReference>
<sequence length="321" mass="36102">MTVVFDADALEMWKRQVREVANAGGLRAEQALSFLDSLERIGHTTEHKQVMPLRKCHRDSDPAQTTPAQHTRVSVGTQLWTVHPIHYTQHILNEVRRERQVKALSRRLGVLAADLYTVAHDLWKLFQASSAGQPLTVAPTLYDTTKAEPLDEVASVAAAPRSENMLWHGVSLSTYQTLRSLFGNSPDFDADELLKWSHRTIPSLMTPASFSAQGRLKRQVDACVQTPQEFMAEEAAADRPGERLLFLCRRCRQDGRAGYQIAEGRMQLTQIHDIGSANRERGRPPPLTSSALRCTVTRRPDHPLLQDGGAHRPRRRMLPDL</sequence>
<name>A0A836GN74_LEIEN</name>
<dbReference type="Proteomes" id="UP000674179">
    <property type="component" value="Chromosome 34"/>
</dbReference>
<evidence type="ECO:0000313" key="2">
    <source>
        <dbReference type="EMBL" id="KAG5468660.1"/>
    </source>
</evidence>
<dbReference type="RefSeq" id="XP_067689367.1">
    <property type="nucleotide sequence ID" value="XM_067833264.1"/>
</dbReference>